<dbReference type="InterPro" id="IPR053235">
    <property type="entry name" value="Ser_Thr_kinase"/>
</dbReference>
<protein>
    <recommendedName>
        <fullName evidence="1">non-specific serine/threonine protein kinase</fullName>
        <ecNumber evidence="1">2.7.11.1</ecNumber>
    </recommendedName>
</protein>
<evidence type="ECO:0000259" key="10">
    <source>
        <dbReference type="PROSITE" id="PS50011"/>
    </source>
</evidence>
<accession>A0ABN3DGM0</accession>
<dbReference type="PANTHER" id="PTHR24361:SF433">
    <property type="entry name" value="PROTEIN KINASE DOMAIN-CONTAINING PROTEIN"/>
    <property type="match status" value="1"/>
</dbReference>
<dbReference type="InterPro" id="IPR000719">
    <property type="entry name" value="Prot_kinase_dom"/>
</dbReference>
<evidence type="ECO:0000256" key="9">
    <source>
        <dbReference type="SAM" id="MobiDB-lite"/>
    </source>
</evidence>
<evidence type="ECO:0000256" key="6">
    <source>
        <dbReference type="ARBA" id="ARBA00022840"/>
    </source>
</evidence>
<feature type="compositionally biased region" description="Low complexity" evidence="9">
    <location>
        <begin position="317"/>
        <end position="336"/>
    </location>
</feature>
<dbReference type="SMART" id="SM00220">
    <property type="entry name" value="S_TKc"/>
    <property type="match status" value="1"/>
</dbReference>
<evidence type="ECO:0000313" key="11">
    <source>
        <dbReference type="EMBL" id="GAA2230630.1"/>
    </source>
</evidence>
<dbReference type="SUPFAM" id="SSF56112">
    <property type="entry name" value="Protein kinase-like (PK-like)"/>
    <property type="match status" value="1"/>
</dbReference>
<evidence type="ECO:0000256" key="2">
    <source>
        <dbReference type="ARBA" id="ARBA00022527"/>
    </source>
</evidence>
<feature type="domain" description="Protein kinase" evidence="10">
    <location>
        <begin position="12"/>
        <end position="283"/>
    </location>
</feature>
<dbReference type="PANTHER" id="PTHR24361">
    <property type="entry name" value="MITOGEN-ACTIVATED KINASE KINASE KINASE"/>
    <property type="match status" value="1"/>
</dbReference>
<dbReference type="Gene3D" id="1.10.510.10">
    <property type="entry name" value="Transferase(Phosphotransferase) domain 1"/>
    <property type="match status" value="1"/>
</dbReference>
<feature type="region of interest" description="Disordered" evidence="9">
    <location>
        <begin position="302"/>
        <end position="355"/>
    </location>
</feature>
<evidence type="ECO:0000256" key="1">
    <source>
        <dbReference type="ARBA" id="ARBA00012513"/>
    </source>
</evidence>
<sequence length="355" mass="38008">MGVTRPWQLPRWTEVRELHQGRCGRTVLAWPAPSRAGSGDTLESGQADEGRKGPAVVRYVPARLLVHHARAAAFQEDVERLRGLRLPEAAVSQRFVRAPAFRAAYERSVAAVGGALVEDAVEGTTLARLLEHHGALSRHAASVVFHDLLRALAAVHTRGTAHGGLHAGKIMVDTDGKVRVTGLGLAALTTGDPQLRAPELWRGTGAASAAADVYAATCLLYQCLTGQPPFVVPQLFSLMSRHTTAPPPVGGIPSSLRRPLDAGLTKDPGLRPRADTLLRQTWHGGADEGRQELAALAEPLIEPLPHTPPAPSPPRWSIRPAGRGPIRPSPSRRTTSYAEEPSQYDKFNARCTSGS</sequence>
<dbReference type="EC" id="2.7.11.1" evidence="1"/>
<feature type="region of interest" description="Disordered" evidence="9">
    <location>
        <begin position="247"/>
        <end position="273"/>
    </location>
</feature>
<dbReference type="Proteomes" id="UP001501474">
    <property type="component" value="Unassembled WGS sequence"/>
</dbReference>
<evidence type="ECO:0000313" key="12">
    <source>
        <dbReference type="Proteomes" id="UP001501474"/>
    </source>
</evidence>
<reference evidence="11 12" key="1">
    <citation type="journal article" date="2019" name="Int. J. Syst. Evol. Microbiol.">
        <title>The Global Catalogue of Microorganisms (GCM) 10K type strain sequencing project: providing services to taxonomists for standard genome sequencing and annotation.</title>
        <authorList>
            <consortium name="The Broad Institute Genomics Platform"/>
            <consortium name="The Broad Institute Genome Sequencing Center for Infectious Disease"/>
            <person name="Wu L."/>
            <person name="Ma J."/>
        </authorList>
    </citation>
    <scope>NUCLEOTIDE SEQUENCE [LARGE SCALE GENOMIC DNA]</scope>
    <source>
        <strain evidence="11 12">JCM 3053</strain>
    </source>
</reference>
<evidence type="ECO:0000256" key="4">
    <source>
        <dbReference type="ARBA" id="ARBA00022741"/>
    </source>
</evidence>
<keyword evidence="6" id="KW-0067">ATP-binding</keyword>
<evidence type="ECO:0000256" key="3">
    <source>
        <dbReference type="ARBA" id="ARBA00022679"/>
    </source>
</evidence>
<comment type="caution">
    <text evidence="11">The sequence shown here is derived from an EMBL/GenBank/DDBJ whole genome shotgun (WGS) entry which is preliminary data.</text>
</comment>
<dbReference type="PROSITE" id="PS50011">
    <property type="entry name" value="PROTEIN_KINASE_DOM"/>
    <property type="match status" value="1"/>
</dbReference>
<dbReference type="EMBL" id="BAAART010000055">
    <property type="protein sequence ID" value="GAA2230630.1"/>
    <property type="molecule type" value="Genomic_DNA"/>
</dbReference>
<keyword evidence="4" id="KW-0547">Nucleotide-binding</keyword>
<comment type="catalytic activity">
    <reaction evidence="7">
        <text>L-threonyl-[protein] + ATP = O-phospho-L-threonyl-[protein] + ADP + H(+)</text>
        <dbReference type="Rhea" id="RHEA:46608"/>
        <dbReference type="Rhea" id="RHEA-COMP:11060"/>
        <dbReference type="Rhea" id="RHEA-COMP:11605"/>
        <dbReference type="ChEBI" id="CHEBI:15378"/>
        <dbReference type="ChEBI" id="CHEBI:30013"/>
        <dbReference type="ChEBI" id="CHEBI:30616"/>
        <dbReference type="ChEBI" id="CHEBI:61977"/>
        <dbReference type="ChEBI" id="CHEBI:456216"/>
        <dbReference type="EC" id="2.7.11.1"/>
    </reaction>
</comment>
<gene>
    <name evidence="11" type="ORF">GCM10010104_25210</name>
</gene>
<keyword evidence="3" id="KW-0808">Transferase</keyword>
<feature type="region of interest" description="Disordered" evidence="9">
    <location>
        <begin position="30"/>
        <end position="50"/>
    </location>
</feature>
<organism evidence="11 12">
    <name type="scientific">Streptomyces indiaensis</name>
    <dbReference type="NCBI Taxonomy" id="284033"/>
    <lineage>
        <taxon>Bacteria</taxon>
        <taxon>Bacillati</taxon>
        <taxon>Actinomycetota</taxon>
        <taxon>Actinomycetes</taxon>
        <taxon>Kitasatosporales</taxon>
        <taxon>Streptomycetaceae</taxon>
        <taxon>Streptomyces</taxon>
    </lineage>
</organism>
<comment type="catalytic activity">
    <reaction evidence="8">
        <text>L-seryl-[protein] + ATP = O-phospho-L-seryl-[protein] + ADP + H(+)</text>
        <dbReference type="Rhea" id="RHEA:17989"/>
        <dbReference type="Rhea" id="RHEA-COMP:9863"/>
        <dbReference type="Rhea" id="RHEA-COMP:11604"/>
        <dbReference type="ChEBI" id="CHEBI:15378"/>
        <dbReference type="ChEBI" id="CHEBI:29999"/>
        <dbReference type="ChEBI" id="CHEBI:30616"/>
        <dbReference type="ChEBI" id="CHEBI:83421"/>
        <dbReference type="ChEBI" id="CHEBI:456216"/>
        <dbReference type="EC" id="2.7.11.1"/>
    </reaction>
</comment>
<keyword evidence="12" id="KW-1185">Reference proteome</keyword>
<dbReference type="InterPro" id="IPR011009">
    <property type="entry name" value="Kinase-like_dom_sf"/>
</dbReference>
<evidence type="ECO:0000256" key="5">
    <source>
        <dbReference type="ARBA" id="ARBA00022777"/>
    </source>
</evidence>
<evidence type="ECO:0000256" key="7">
    <source>
        <dbReference type="ARBA" id="ARBA00047899"/>
    </source>
</evidence>
<proteinExistence type="predicted"/>
<evidence type="ECO:0000256" key="8">
    <source>
        <dbReference type="ARBA" id="ARBA00048679"/>
    </source>
</evidence>
<feature type="compositionally biased region" description="Pro residues" evidence="9">
    <location>
        <begin position="305"/>
        <end position="314"/>
    </location>
</feature>
<name>A0ABN3DGM0_9ACTN</name>
<keyword evidence="2" id="KW-0723">Serine/threonine-protein kinase</keyword>
<dbReference type="Pfam" id="PF00069">
    <property type="entry name" value="Pkinase"/>
    <property type="match status" value="1"/>
</dbReference>
<keyword evidence="5" id="KW-0418">Kinase</keyword>